<protein>
    <submittedName>
        <fullName evidence="3">Uncharacterized protein</fullName>
    </submittedName>
</protein>
<proteinExistence type="predicted"/>
<keyword evidence="2" id="KW-0732">Signal</keyword>
<feature type="signal peptide" evidence="2">
    <location>
        <begin position="1"/>
        <end position="34"/>
    </location>
</feature>
<dbReference type="Proteomes" id="UP000268535">
    <property type="component" value="Unassembled WGS sequence"/>
</dbReference>
<evidence type="ECO:0000313" key="3">
    <source>
        <dbReference type="EMBL" id="RKO96566.1"/>
    </source>
</evidence>
<feature type="chain" id="PRO_5020289408" evidence="2">
    <location>
        <begin position="35"/>
        <end position="192"/>
    </location>
</feature>
<name>A0A4P9WZ17_9FUNG</name>
<evidence type="ECO:0000256" key="1">
    <source>
        <dbReference type="SAM" id="MobiDB-lite"/>
    </source>
</evidence>
<gene>
    <name evidence="3" type="ORF">CAUPRSCDRAFT_11744</name>
</gene>
<sequence length="192" mass="20961">MASHRAVSFGWGSALVTFGMALLAVLCASLGVRATPSLISNQQPVVNDDGFVAPDKFPDGFSWETPLELNMFRTNLNGVPSNRADQSQTTLSMAPHPSTKLPSDGETSTPQGPSEHQSLAQVSDSTRFADPPNPVALQPPQVLSDSFQLGAEVSRSWYLRIIHPHDVQPNRQLYLQLFASYGKYGLDNFFDE</sequence>
<feature type="compositionally biased region" description="Polar residues" evidence="1">
    <location>
        <begin position="78"/>
        <end position="92"/>
    </location>
</feature>
<accession>A0A4P9WZ17</accession>
<reference evidence="4" key="1">
    <citation type="journal article" date="2018" name="Nat. Microbiol.">
        <title>Leveraging single-cell genomics to expand the fungal tree of life.</title>
        <authorList>
            <person name="Ahrendt S.R."/>
            <person name="Quandt C.A."/>
            <person name="Ciobanu D."/>
            <person name="Clum A."/>
            <person name="Salamov A."/>
            <person name="Andreopoulos B."/>
            <person name="Cheng J.F."/>
            <person name="Woyke T."/>
            <person name="Pelin A."/>
            <person name="Henrissat B."/>
            <person name="Reynolds N.K."/>
            <person name="Benny G.L."/>
            <person name="Smith M.E."/>
            <person name="James T.Y."/>
            <person name="Grigoriev I.V."/>
        </authorList>
    </citation>
    <scope>NUCLEOTIDE SEQUENCE [LARGE SCALE GENOMIC DNA]</scope>
    <source>
        <strain evidence="4">ATCC 52028</strain>
    </source>
</reference>
<dbReference type="AlphaFoldDB" id="A0A4P9WZ17"/>
<evidence type="ECO:0000256" key="2">
    <source>
        <dbReference type="SAM" id="SignalP"/>
    </source>
</evidence>
<feature type="compositionally biased region" description="Polar residues" evidence="1">
    <location>
        <begin position="105"/>
        <end position="126"/>
    </location>
</feature>
<feature type="region of interest" description="Disordered" evidence="1">
    <location>
        <begin position="78"/>
        <end position="140"/>
    </location>
</feature>
<organism evidence="3 4">
    <name type="scientific">Caulochytrium protostelioides</name>
    <dbReference type="NCBI Taxonomy" id="1555241"/>
    <lineage>
        <taxon>Eukaryota</taxon>
        <taxon>Fungi</taxon>
        <taxon>Fungi incertae sedis</taxon>
        <taxon>Chytridiomycota</taxon>
        <taxon>Chytridiomycota incertae sedis</taxon>
        <taxon>Chytridiomycetes</taxon>
        <taxon>Caulochytriales</taxon>
        <taxon>Caulochytriaceae</taxon>
        <taxon>Caulochytrium</taxon>
    </lineage>
</organism>
<dbReference type="EMBL" id="ML009824">
    <property type="protein sequence ID" value="RKO96566.1"/>
    <property type="molecule type" value="Genomic_DNA"/>
</dbReference>
<evidence type="ECO:0000313" key="4">
    <source>
        <dbReference type="Proteomes" id="UP000268535"/>
    </source>
</evidence>